<dbReference type="EMBL" id="KE720866">
    <property type="protein sequence ID" value="ERF74783.1"/>
    <property type="molecule type" value="Genomic_DNA"/>
</dbReference>
<evidence type="ECO:0000259" key="5">
    <source>
        <dbReference type="Pfam" id="PF22939"/>
    </source>
</evidence>
<reference evidence="8" key="1">
    <citation type="journal article" date="2014" name="BMC Genomics">
        <title>Genome characteristics reveal the impact of lichenization on lichen-forming fungus Endocarpon pusillum Hedwig (Verrucariales, Ascomycota).</title>
        <authorList>
            <person name="Wang Y.-Y."/>
            <person name="Liu B."/>
            <person name="Zhang X.-Y."/>
            <person name="Zhou Q.-M."/>
            <person name="Zhang T."/>
            <person name="Li H."/>
            <person name="Yu Y.-F."/>
            <person name="Zhang X.-L."/>
            <person name="Hao X.-Y."/>
            <person name="Wang M."/>
            <person name="Wang L."/>
            <person name="Wei J.-C."/>
        </authorList>
    </citation>
    <scope>NUCLEOTIDE SEQUENCE [LARGE SCALE GENOMIC DNA]</scope>
    <source>
        <strain evidence="8">Z07020 / HMAS-L-300199</strain>
    </source>
</reference>
<evidence type="ECO:0000259" key="6">
    <source>
        <dbReference type="Pfam" id="PF24883"/>
    </source>
</evidence>
<dbReference type="PANTHER" id="PTHR10039">
    <property type="entry name" value="AMELOGENIN"/>
    <property type="match status" value="1"/>
</dbReference>
<evidence type="ECO:0000259" key="4">
    <source>
        <dbReference type="Pfam" id="PF17111"/>
    </source>
</evidence>
<name>U1GR08_ENDPU</name>
<sequence>MDPFSAAAGIAGLISLGVQVTGSLVKFYTSYKGQEIDATRTTAKLQTLLSTFQLIQATLQSRTFQPNEQDLIKNIESSIHQCDELIHELEEECKKCEKASATSINATIRATGRRAAYPFRQSTLQKLDEAIGEILQILSLALDVLQLRDHKNIQDDIAELKSLLEVVRATQVSATIRTWFNAPDVTINHNAACAKRHPGRGIWFVKGSAFKNWLTRDNSFLWLNGFAGCGKSVLCSTAIQYTFRHKRSDPGVGIAFFYFTFNDESKQDESAMLRALILQLSGQLSDPQTDLARLHGSYSTSVPPVTLLISHLRQLVQKFNQVYILLDALDESQREQVLDAIETMLNWSLTRLHVLVTSRDEPDIRDSLSPLEDEDVTMRNAEIDQDISYFISDQLNTNRKLRKLRAYHDRIQKLLAERSQGVFRWVECQLKSLMECPQSEYYLDQCLQSLPRTLDETYERILCSINKSWIEDARRILTLLCFSSRPLAVQELIDAVAIQLHEPAGLNLRRRLHDADDFRLLCPGLIDVGAKVNNETHVDSDGSKEIERIVPTLRIAHFSVQEYLESDRIREQQADAFALESASAHAEIAEICLVYLLEPGLSSGTLDQTALEEFPLARFAARFSGCVGSGAFAAVYSASGAFGVWVLAGIHHSNLPPAPAYSPPPPPPSTAPVNVESVLDTPPRGSAAGAVTIATTTTTVDRSFPTPDDEEKEEEEEEALDEAFIPPLSTAPAVMTQSRAGRKRAPTMKALEAEKAPKRGTGQGKGRGRGRAGREAER</sequence>
<dbReference type="Proteomes" id="UP000019373">
    <property type="component" value="Unassembled WGS sequence"/>
</dbReference>
<dbReference type="PANTHER" id="PTHR10039:SF16">
    <property type="entry name" value="GPI INOSITOL-DEACYLASE"/>
    <property type="match status" value="1"/>
</dbReference>
<dbReference type="Gene3D" id="3.40.50.300">
    <property type="entry name" value="P-loop containing nucleotide triphosphate hydrolases"/>
    <property type="match status" value="1"/>
</dbReference>
<dbReference type="Pfam" id="PF24883">
    <property type="entry name" value="NPHP3_N"/>
    <property type="match status" value="1"/>
</dbReference>
<feature type="domain" description="GPI inositol-deacylase winged helix" evidence="5">
    <location>
        <begin position="470"/>
        <end position="574"/>
    </location>
</feature>
<dbReference type="SUPFAM" id="SSF52540">
    <property type="entry name" value="P-loop containing nucleoside triphosphate hydrolases"/>
    <property type="match status" value="1"/>
</dbReference>
<dbReference type="OMA" id="GHEKIMQ"/>
<protein>
    <recommendedName>
        <fullName evidence="9">NACHT domain-containing protein</fullName>
    </recommendedName>
</protein>
<dbReference type="GeneID" id="19238213"/>
<keyword evidence="8" id="KW-1185">Reference proteome</keyword>
<feature type="region of interest" description="Disordered" evidence="3">
    <location>
        <begin position="697"/>
        <end position="778"/>
    </location>
</feature>
<dbReference type="Pfam" id="PF17111">
    <property type="entry name" value="PigL_N"/>
    <property type="match status" value="1"/>
</dbReference>
<dbReference type="InterPro" id="IPR027417">
    <property type="entry name" value="P-loop_NTPase"/>
</dbReference>
<evidence type="ECO:0000256" key="3">
    <source>
        <dbReference type="SAM" id="MobiDB-lite"/>
    </source>
</evidence>
<keyword evidence="1" id="KW-0677">Repeat</keyword>
<keyword evidence="2" id="KW-0175">Coiled coil</keyword>
<dbReference type="HOGENOM" id="CLU_000288_34_23_1"/>
<dbReference type="Pfam" id="PF22939">
    <property type="entry name" value="WHD_GPIID"/>
    <property type="match status" value="1"/>
</dbReference>
<evidence type="ECO:0008006" key="9">
    <source>
        <dbReference type="Google" id="ProtNLM"/>
    </source>
</evidence>
<gene>
    <name evidence="7" type="ORF">EPUS_03167</name>
</gene>
<feature type="coiled-coil region" evidence="2">
    <location>
        <begin position="72"/>
        <end position="99"/>
    </location>
</feature>
<feature type="compositionally biased region" description="Acidic residues" evidence="3">
    <location>
        <begin position="707"/>
        <end position="721"/>
    </location>
</feature>
<proteinExistence type="predicted"/>
<accession>U1GR08</accession>
<evidence type="ECO:0000313" key="8">
    <source>
        <dbReference type="Proteomes" id="UP000019373"/>
    </source>
</evidence>
<evidence type="ECO:0000313" key="7">
    <source>
        <dbReference type="EMBL" id="ERF74783.1"/>
    </source>
</evidence>
<dbReference type="AlphaFoldDB" id="U1GR08"/>
<organism evidence="7 8">
    <name type="scientific">Endocarpon pusillum (strain Z07020 / HMAS-L-300199)</name>
    <name type="common">Lichen-forming fungus</name>
    <dbReference type="NCBI Taxonomy" id="1263415"/>
    <lineage>
        <taxon>Eukaryota</taxon>
        <taxon>Fungi</taxon>
        <taxon>Dikarya</taxon>
        <taxon>Ascomycota</taxon>
        <taxon>Pezizomycotina</taxon>
        <taxon>Eurotiomycetes</taxon>
        <taxon>Chaetothyriomycetidae</taxon>
        <taxon>Verrucariales</taxon>
        <taxon>Verrucariaceae</taxon>
        <taxon>Endocarpon</taxon>
    </lineage>
</organism>
<dbReference type="RefSeq" id="XP_007787787.1">
    <property type="nucleotide sequence ID" value="XM_007789597.1"/>
</dbReference>
<dbReference type="InterPro" id="IPR056884">
    <property type="entry name" value="NPHP3-like_N"/>
</dbReference>
<dbReference type="eggNOG" id="KOG4177">
    <property type="taxonomic scope" value="Eukaryota"/>
</dbReference>
<dbReference type="OrthoDB" id="1577640at2759"/>
<feature type="domain" description="Azaphilone pigments biosynthesis cluster protein L N-terminal" evidence="4">
    <location>
        <begin position="1"/>
        <end position="164"/>
    </location>
</feature>
<dbReference type="InterPro" id="IPR054471">
    <property type="entry name" value="GPIID_WHD"/>
</dbReference>
<feature type="domain" description="Nephrocystin 3-like N-terminal" evidence="6">
    <location>
        <begin position="200"/>
        <end position="359"/>
    </location>
</feature>
<evidence type="ECO:0000256" key="1">
    <source>
        <dbReference type="ARBA" id="ARBA00022737"/>
    </source>
</evidence>
<evidence type="ECO:0000256" key="2">
    <source>
        <dbReference type="SAM" id="Coils"/>
    </source>
</evidence>
<dbReference type="InterPro" id="IPR031348">
    <property type="entry name" value="PigL_N"/>
</dbReference>